<dbReference type="GO" id="GO:0006644">
    <property type="term" value="P:phospholipid metabolic process"/>
    <property type="evidence" value="ECO:0007669"/>
    <property type="project" value="InterPro"/>
</dbReference>
<name>A0A150H3L6_GONPE</name>
<sequence>MTGLNSTHIEGQERLAAALSRPTGQGLVTVSNHVAALDDPLVVAAMLPERTLEQPEALRWTLCATDRCFRYAALAPFFTAAKVLPVRRGGGLAQPGMAAAEARLAAGDWVHIFPEGTRSPDGRTLGGVRKGVGRLVASVPPGSPPPLLVPFVHRGMEDVLPRGKVLPAAGNKVDVLVGEPIPVADLLSSARTEAWPDDRLHTAIAGRVAAALQHLTATLDARRAGLPDPPAPAAAAELASTGGSGGVSSLDQFDLADLQLAVARRGAVSAAWERLKFRMALQYRGSWATQGVTAAAPSPRQAPAVQGTGREAPAAMRAEPTAAVASVVGPLGVAVTGSGWEQGVSVCGAGPGLSPYLRQLLGVSERELALRQEWGLGRGALHGAAVGPANPGRTDLGRWWG</sequence>
<dbReference type="SUPFAM" id="SSF69593">
    <property type="entry name" value="Glycerol-3-phosphate (1)-acyltransferase"/>
    <property type="match status" value="1"/>
</dbReference>
<evidence type="ECO:0000256" key="8">
    <source>
        <dbReference type="ARBA" id="ARBA00023136"/>
    </source>
</evidence>
<dbReference type="InterPro" id="IPR002123">
    <property type="entry name" value="Plipid/glycerol_acylTrfase"/>
</dbReference>
<proteinExistence type="inferred from homology"/>
<keyword evidence="6" id="KW-0443">Lipid metabolism</keyword>
<dbReference type="Proteomes" id="UP000075714">
    <property type="component" value="Unassembled WGS sequence"/>
</dbReference>
<keyword evidence="8" id="KW-0472">Membrane</keyword>
<keyword evidence="15" id="KW-1185">Reference proteome</keyword>
<evidence type="ECO:0000256" key="7">
    <source>
        <dbReference type="ARBA" id="ARBA00023128"/>
    </source>
</evidence>
<evidence type="ECO:0000256" key="3">
    <source>
        <dbReference type="ARBA" id="ARBA00022679"/>
    </source>
</evidence>
<dbReference type="PANTHER" id="PTHR12497:SF0">
    <property type="entry name" value="TAFAZZIN"/>
    <property type="match status" value="1"/>
</dbReference>
<evidence type="ECO:0000256" key="11">
    <source>
        <dbReference type="ARBA" id="ARBA00047906"/>
    </source>
</evidence>
<dbReference type="GO" id="GO:0005741">
    <property type="term" value="C:mitochondrial outer membrane"/>
    <property type="evidence" value="ECO:0007669"/>
    <property type="project" value="UniProtKB-SubCell"/>
</dbReference>
<comment type="subcellular location">
    <subcellularLocation>
        <location evidence="1">Mitochondrion inner membrane</location>
        <topology evidence="1">Peripheral membrane protein</topology>
        <orientation evidence="1">Intermembrane side</orientation>
    </subcellularLocation>
    <subcellularLocation>
        <location evidence="10">Mitochondrion outer membrane</location>
        <topology evidence="10">Peripheral membrane protein</topology>
        <orientation evidence="10">Intermembrane side</orientation>
    </subcellularLocation>
</comment>
<evidence type="ECO:0000256" key="4">
    <source>
        <dbReference type="ARBA" id="ARBA00022787"/>
    </source>
</evidence>
<dbReference type="STRING" id="33097.A0A150H3L6"/>
<dbReference type="GO" id="GO:0008374">
    <property type="term" value="F:O-acyltransferase activity"/>
    <property type="evidence" value="ECO:0007669"/>
    <property type="project" value="TreeGrafter"/>
</dbReference>
<dbReference type="PANTHER" id="PTHR12497">
    <property type="entry name" value="TAZ PROTEIN TAFAZZIN"/>
    <property type="match status" value="1"/>
</dbReference>
<evidence type="ECO:0000256" key="2">
    <source>
        <dbReference type="ARBA" id="ARBA00010524"/>
    </source>
</evidence>
<organism evidence="14 15">
    <name type="scientific">Gonium pectorale</name>
    <name type="common">Green alga</name>
    <dbReference type="NCBI Taxonomy" id="33097"/>
    <lineage>
        <taxon>Eukaryota</taxon>
        <taxon>Viridiplantae</taxon>
        <taxon>Chlorophyta</taxon>
        <taxon>core chlorophytes</taxon>
        <taxon>Chlorophyceae</taxon>
        <taxon>CS clade</taxon>
        <taxon>Chlamydomonadales</taxon>
        <taxon>Volvocaceae</taxon>
        <taxon>Gonium</taxon>
    </lineage>
</organism>
<keyword evidence="9" id="KW-0012">Acyltransferase</keyword>
<protein>
    <recommendedName>
        <fullName evidence="12">Tafazzin family protein</fullName>
    </recommendedName>
</protein>
<keyword evidence="5" id="KW-0999">Mitochondrion inner membrane</keyword>
<evidence type="ECO:0000313" key="15">
    <source>
        <dbReference type="Proteomes" id="UP000075714"/>
    </source>
</evidence>
<feature type="domain" description="Phospholipid/glycerol acyltransferase" evidence="13">
    <location>
        <begin position="27"/>
        <end position="156"/>
    </location>
</feature>
<dbReference type="GO" id="GO:0005743">
    <property type="term" value="C:mitochondrial inner membrane"/>
    <property type="evidence" value="ECO:0007669"/>
    <property type="project" value="UniProtKB-SubCell"/>
</dbReference>
<accession>A0A150H3L6</accession>
<evidence type="ECO:0000256" key="5">
    <source>
        <dbReference type="ARBA" id="ARBA00022792"/>
    </source>
</evidence>
<reference evidence="15" key="1">
    <citation type="journal article" date="2016" name="Nat. Commun.">
        <title>The Gonium pectorale genome demonstrates co-option of cell cycle regulation during the evolution of multicellularity.</title>
        <authorList>
            <person name="Hanschen E.R."/>
            <person name="Marriage T.N."/>
            <person name="Ferris P.J."/>
            <person name="Hamaji T."/>
            <person name="Toyoda A."/>
            <person name="Fujiyama A."/>
            <person name="Neme R."/>
            <person name="Noguchi H."/>
            <person name="Minakuchi Y."/>
            <person name="Suzuki M."/>
            <person name="Kawai-Toyooka H."/>
            <person name="Smith D.R."/>
            <person name="Sparks H."/>
            <person name="Anderson J."/>
            <person name="Bakaric R."/>
            <person name="Luria V."/>
            <person name="Karger A."/>
            <person name="Kirschner M.W."/>
            <person name="Durand P.M."/>
            <person name="Michod R.E."/>
            <person name="Nozaki H."/>
            <person name="Olson B.J."/>
        </authorList>
    </citation>
    <scope>NUCLEOTIDE SEQUENCE [LARGE SCALE GENOMIC DNA]</scope>
    <source>
        <strain evidence="15">NIES-2863</strain>
    </source>
</reference>
<comment type="catalytic activity">
    <reaction evidence="11">
        <text>1'-[1,2-diacyl-sn-glycero-3-phospho],3'-[1-acyl-sn-glycero-3-phospho]-glycerol + a 1,2-diacyl-sn-glycero-3-phosphocholine = a cardiolipin + a 1-acyl-sn-glycero-3-phosphocholine</text>
        <dbReference type="Rhea" id="RHEA:33731"/>
        <dbReference type="ChEBI" id="CHEBI:57643"/>
        <dbReference type="ChEBI" id="CHEBI:58168"/>
        <dbReference type="ChEBI" id="CHEBI:62237"/>
        <dbReference type="ChEBI" id="CHEBI:64743"/>
    </reaction>
    <physiologicalReaction direction="left-to-right" evidence="11">
        <dbReference type="Rhea" id="RHEA:33732"/>
    </physiologicalReaction>
    <physiologicalReaction direction="right-to-left" evidence="11">
        <dbReference type="Rhea" id="RHEA:33733"/>
    </physiologicalReaction>
</comment>
<dbReference type="SMART" id="SM00563">
    <property type="entry name" value="PlsC"/>
    <property type="match status" value="1"/>
</dbReference>
<dbReference type="AlphaFoldDB" id="A0A150H3L6"/>
<evidence type="ECO:0000256" key="6">
    <source>
        <dbReference type="ARBA" id="ARBA00023098"/>
    </source>
</evidence>
<dbReference type="Pfam" id="PF01553">
    <property type="entry name" value="Acyltransferase"/>
    <property type="match status" value="1"/>
</dbReference>
<dbReference type="PRINTS" id="PR00979">
    <property type="entry name" value="TAFAZZIN"/>
</dbReference>
<gene>
    <name evidence="14" type="ORF">GPECTOR_1g691</name>
</gene>
<comment type="similarity">
    <text evidence="2 12">Belongs to the taffazin family.</text>
</comment>
<comment type="caution">
    <text evidence="14">The sequence shown here is derived from an EMBL/GenBank/DDBJ whole genome shotgun (WGS) entry which is preliminary data.</text>
</comment>
<dbReference type="OrthoDB" id="193467at2759"/>
<evidence type="ECO:0000256" key="12">
    <source>
        <dbReference type="RuleBase" id="RU365062"/>
    </source>
</evidence>
<keyword evidence="4" id="KW-1000">Mitochondrion outer membrane</keyword>
<keyword evidence="7" id="KW-0496">Mitochondrion</keyword>
<evidence type="ECO:0000259" key="13">
    <source>
        <dbReference type="SMART" id="SM00563"/>
    </source>
</evidence>
<evidence type="ECO:0000313" key="14">
    <source>
        <dbReference type="EMBL" id="KXZ56767.1"/>
    </source>
</evidence>
<dbReference type="InterPro" id="IPR000872">
    <property type="entry name" value="Tafazzin"/>
</dbReference>
<evidence type="ECO:0000256" key="10">
    <source>
        <dbReference type="ARBA" id="ARBA00024323"/>
    </source>
</evidence>
<keyword evidence="3" id="KW-0808">Transferase</keyword>
<dbReference type="EMBL" id="LSYV01000002">
    <property type="protein sequence ID" value="KXZ56767.1"/>
    <property type="molecule type" value="Genomic_DNA"/>
</dbReference>
<evidence type="ECO:0000256" key="1">
    <source>
        <dbReference type="ARBA" id="ARBA00004137"/>
    </source>
</evidence>
<evidence type="ECO:0000256" key="9">
    <source>
        <dbReference type="ARBA" id="ARBA00023315"/>
    </source>
</evidence>
<dbReference type="CDD" id="cd07989">
    <property type="entry name" value="LPLAT_AGPAT-like"/>
    <property type="match status" value="1"/>
</dbReference>